<dbReference type="UniPathway" id="UPA00159">
    <property type="reaction ID" value="UER00277"/>
</dbReference>
<name>A0A0A8XUH7_ARUDO</name>
<evidence type="ECO:0000256" key="5">
    <source>
        <dbReference type="ARBA" id="ARBA00022741"/>
    </source>
</evidence>
<dbReference type="GO" id="GO:0005524">
    <property type="term" value="F:ATP binding"/>
    <property type="evidence" value="ECO:0007669"/>
    <property type="project" value="UniProtKB-KW"/>
</dbReference>
<comment type="pathway">
    <text evidence="1">Pyrimidine metabolism; CTP biosynthesis via de novo pathway; CTP from UDP: step 2/2.</text>
</comment>
<comment type="similarity">
    <text evidence="2">Belongs to the CTP synthase family.</text>
</comment>
<dbReference type="GO" id="GO:0003883">
    <property type="term" value="F:CTP synthase activity"/>
    <property type="evidence" value="ECO:0007669"/>
    <property type="project" value="UniProtKB-EC"/>
</dbReference>
<dbReference type="InterPro" id="IPR004468">
    <property type="entry name" value="CTP_synthase"/>
</dbReference>
<keyword evidence="8" id="KW-0665">Pyrimidine biosynthesis</keyword>
<dbReference type="GO" id="GO:0042802">
    <property type="term" value="F:identical protein binding"/>
    <property type="evidence" value="ECO:0007669"/>
    <property type="project" value="TreeGrafter"/>
</dbReference>
<keyword evidence="6" id="KW-0067">ATP-binding</keyword>
<keyword evidence="5" id="KW-0547">Nucleotide-binding</keyword>
<organism evidence="11">
    <name type="scientific">Arundo donax</name>
    <name type="common">Giant reed</name>
    <name type="synonym">Donax arundinaceus</name>
    <dbReference type="NCBI Taxonomy" id="35708"/>
    <lineage>
        <taxon>Eukaryota</taxon>
        <taxon>Viridiplantae</taxon>
        <taxon>Streptophyta</taxon>
        <taxon>Embryophyta</taxon>
        <taxon>Tracheophyta</taxon>
        <taxon>Spermatophyta</taxon>
        <taxon>Magnoliopsida</taxon>
        <taxon>Liliopsida</taxon>
        <taxon>Poales</taxon>
        <taxon>Poaceae</taxon>
        <taxon>PACMAD clade</taxon>
        <taxon>Arundinoideae</taxon>
        <taxon>Arundineae</taxon>
        <taxon>Arundo</taxon>
    </lineage>
</organism>
<keyword evidence="7" id="KW-0315">Glutamine amidotransferase</keyword>
<dbReference type="GO" id="GO:0019856">
    <property type="term" value="P:pyrimidine nucleobase biosynthetic process"/>
    <property type="evidence" value="ECO:0007669"/>
    <property type="project" value="TreeGrafter"/>
</dbReference>
<dbReference type="Pfam" id="PF00117">
    <property type="entry name" value="GATase"/>
    <property type="match status" value="1"/>
</dbReference>
<protein>
    <recommendedName>
        <fullName evidence="3">CTP synthase (glutamine hydrolyzing)</fullName>
        <ecNumber evidence="3">6.3.4.2</ecNumber>
    </recommendedName>
</protein>
<evidence type="ECO:0000256" key="7">
    <source>
        <dbReference type="ARBA" id="ARBA00022962"/>
    </source>
</evidence>
<dbReference type="CDD" id="cd01746">
    <property type="entry name" value="GATase1_CTP_Synthase"/>
    <property type="match status" value="1"/>
</dbReference>
<evidence type="ECO:0000256" key="2">
    <source>
        <dbReference type="ARBA" id="ARBA00007533"/>
    </source>
</evidence>
<dbReference type="PANTHER" id="PTHR11550:SF0">
    <property type="entry name" value="CTP SYNTHASE-RELATED"/>
    <property type="match status" value="1"/>
</dbReference>
<evidence type="ECO:0000256" key="1">
    <source>
        <dbReference type="ARBA" id="ARBA00005171"/>
    </source>
</evidence>
<dbReference type="EMBL" id="GBRH01281477">
    <property type="protein sequence ID" value="JAD16418.1"/>
    <property type="molecule type" value="Transcribed_RNA"/>
</dbReference>
<dbReference type="FunFam" id="3.40.50.880:FF:000012">
    <property type="entry name" value="CTP synthase"/>
    <property type="match status" value="1"/>
</dbReference>
<sequence>MVGKYTGLSDSYLSVLKALLHASVYCRRKLVVDWVASTDLEDSTAIEAPDAYEAAWNLLKGADGILVPGGFGDRGIQGKILAARYARENNVPYLGICLGMQIAVVEFARHVMNLSDTNSTEFEPNTKTPCVIFMPEGSKTHMGGTMRLGSRRTFFKVPDCKSAKLYGNVTYVDERHRHRYEVNPDMVPEFENAGLQFVGKDDTGRRMEIIEIPSHQYFVGAQFHPEFKSRPSKPSPLFVGLIAASSGQLDRMLQDCCNGHVVSVKHPLSNGSYTSTVHQNGHAKKLANGLSNGTYYANGNGLHA</sequence>
<evidence type="ECO:0000313" key="11">
    <source>
        <dbReference type="EMBL" id="JAD16418.1"/>
    </source>
</evidence>
<evidence type="ECO:0000256" key="3">
    <source>
        <dbReference type="ARBA" id="ARBA00012291"/>
    </source>
</evidence>
<accession>A0A0A8XUH7</accession>
<dbReference type="AlphaFoldDB" id="A0A0A8XUH7"/>
<dbReference type="InterPro" id="IPR033828">
    <property type="entry name" value="GATase1_CTP_Synthase"/>
</dbReference>
<dbReference type="PROSITE" id="PS51273">
    <property type="entry name" value="GATASE_TYPE_1"/>
    <property type="match status" value="1"/>
</dbReference>
<evidence type="ECO:0000256" key="4">
    <source>
        <dbReference type="ARBA" id="ARBA00022598"/>
    </source>
</evidence>
<dbReference type="SUPFAM" id="SSF52317">
    <property type="entry name" value="Class I glutamine amidotransferase-like"/>
    <property type="match status" value="1"/>
</dbReference>
<evidence type="ECO:0000256" key="8">
    <source>
        <dbReference type="ARBA" id="ARBA00022975"/>
    </source>
</evidence>
<reference evidence="11" key="2">
    <citation type="journal article" date="2015" name="Data Brief">
        <title>Shoot transcriptome of the giant reed, Arundo donax.</title>
        <authorList>
            <person name="Barrero R.A."/>
            <person name="Guerrero F.D."/>
            <person name="Moolhuijzen P."/>
            <person name="Goolsby J.A."/>
            <person name="Tidwell J."/>
            <person name="Bellgard S.E."/>
            <person name="Bellgard M.I."/>
        </authorList>
    </citation>
    <scope>NUCLEOTIDE SEQUENCE</scope>
    <source>
        <tissue evidence="11">Shoot tissue taken approximately 20 cm above the soil surface</tissue>
    </source>
</reference>
<evidence type="ECO:0000256" key="6">
    <source>
        <dbReference type="ARBA" id="ARBA00022840"/>
    </source>
</evidence>
<comment type="catalytic activity">
    <reaction evidence="9">
        <text>UTP + L-glutamine + ATP + H2O = CTP + L-glutamate + ADP + phosphate + 2 H(+)</text>
        <dbReference type="Rhea" id="RHEA:26426"/>
        <dbReference type="ChEBI" id="CHEBI:15377"/>
        <dbReference type="ChEBI" id="CHEBI:15378"/>
        <dbReference type="ChEBI" id="CHEBI:29985"/>
        <dbReference type="ChEBI" id="CHEBI:30616"/>
        <dbReference type="ChEBI" id="CHEBI:37563"/>
        <dbReference type="ChEBI" id="CHEBI:43474"/>
        <dbReference type="ChEBI" id="CHEBI:46398"/>
        <dbReference type="ChEBI" id="CHEBI:58359"/>
        <dbReference type="ChEBI" id="CHEBI:456216"/>
        <dbReference type="EC" id="6.3.4.2"/>
    </reaction>
</comment>
<dbReference type="EC" id="6.3.4.2" evidence="3"/>
<dbReference type="GO" id="GO:0044210">
    <property type="term" value="P:'de novo' CTP biosynthetic process"/>
    <property type="evidence" value="ECO:0007669"/>
    <property type="project" value="UniProtKB-UniPathway"/>
</dbReference>
<evidence type="ECO:0000259" key="10">
    <source>
        <dbReference type="Pfam" id="PF00117"/>
    </source>
</evidence>
<dbReference type="Gene3D" id="3.40.50.880">
    <property type="match status" value="1"/>
</dbReference>
<proteinExistence type="inferred from homology"/>
<keyword evidence="4" id="KW-0436">Ligase</keyword>
<feature type="domain" description="Glutamine amidotransferase" evidence="10">
    <location>
        <begin position="9"/>
        <end position="242"/>
    </location>
</feature>
<dbReference type="InterPro" id="IPR029062">
    <property type="entry name" value="Class_I_gatase-like"/>
</dbReference>
<dbReference type="InterPro" id="IPR017926">
    <property type="entry name" value="GATASE"/>
</dbReference>
<dbReference type="PANTHER" id="PTHR11550">
    <property type="entry name" value="CTP SYNTHASE"/>
    <property type="match status" value="1"/>
</dbReference>
<reference evidence="11" key="1">
    <citation type="submission" date="2014-09" db="EMBL/GenBank/DDBJ databases">
        <authorList>
            <person name="Magalhaes I.L.F."/>
            <person name="Oliveira U."/>
            <person name="Santos F.R."/>
            <person name="Vidigal T.H.D.A."/>
            <person name="Brescovit A.D."/>
            <person name="Santos A.J."/>
        </authorList>
    </citation>
    <scope>NUCLEOTIDE SEQUENCE</scope>
    <source>
        <tissue evidence="11">Shoot tissue taken approximately 20 cm above the soil surface</tissue>
    </source>
</reference>
<evidence type="ECO:0000256" key="9">
    <source>
        <dbReference type="ARBA" id="ARBA00047781"/>
    </source>
</evidence>